<organism evidence="1">
    <name type="scientific">Opuntia streptacantha</name>
    <name type="common">Prickly pear cactus</name>
    <name type="synonym">Opuntia cardona</name>
    <dbReference type="NCBI Taxonomy" id="393608"/>
    <lineage>
        <taxon>Eukaryota</taxon>
        <taxon>Viridiplantae</taxon>
        <taxon>Streptophyta</taxon>
        <taxon>Embryophyta</taxon>
        <taxon>Tracheophyta</taxon>
        <taxon>Spermatophyta</taxon>
        <taxon>Magnoliopsida</taxon>
        <taxon>eudicotyledons</taxon>
        <taxon>Gunneridae</taxon>
        <taxon>Pentapetalae</taxon>
        <taxon>Caryophyllales</taxon>
        <taxon>Cactineae</taxon>
        <taxon>Cactaceae</taxon>
        <taxon>Opuntioideae</taxon>
        <taxon>Opuntia</taxon>
    </lineage>
</organism>
<reference evidence="1" key="2">
    <citation type="submission" date="2020-07" db="EMBL/GenBank/DDBJ databases">
        <authorList>
            <person name="Vera ALvarez R."/>
            <person name="Arias-Moreno D.M."/>
            <person name="Jimenez-Jacinto V."/>
            <person name="Jimenez-Bremont J.F."/>
            <person name="Swaminathan K."/>
            <person name="Moose S.P."/>
            <person name="Guerrero-Gonzalez M.L."/>
            <person name="Marino-Ramirez L."/>
            <person name="Landsman D."/>
            <person name="Rodriguez-Kessler M."/>
            <person name="Delgado-Sanchez P."/>
        </authorList>
    </citation>
    <scope>NUCLEOTIDE SEQUENCE</scope>
    <source>
        <tissue evidence="1">Cladode</tissue>
    </source>
</reference>
<protein>
    <submittedName>
        <fullName evidence="1">Uncharacterized protein</fullName>
    </submittedName>
</protein>
<proteinExistence type="predicted"/>
<dbReference type="EMBL" id="GISG01040502">
    <property type="protein sequence ID" value="MBA4622822.1"/>
    <property type="molecule type" value="Transcribed_RNA"/>
</dbReference>
<accession>A0A7C9CPT4</accession>
<name>A0A7C9CPT4_OPUST</name>
<reference evidence="1" key="1">
    <citation type="journal article" date="2013" name="J. Plant Res.">
        <title>Effect of fungi and light on seed germination of three Opuntia species from semiarid lands of central Mexico.</title>
        <authorList>
            <person name="Delgado-Sanchez P."/>
            <person name="Jimenez-Bremont J.F."/>
            <person name="Guerrero-Gonzalez Mde L."/>
            <person name="Flores J."/>
        </authorList>
    </citation>
    <scope>NUCLEOTIDE SEQUENCE</scope>
    <source>
        <tissue evidence="1">Cladode</tissue>
    </source>
</reference>
<dbReference type="AlphaFoldDB" id="A0A7C9CPT4"/>
<evidence type="ECO:0000313" key="1">
    <source>
        <dbReference type="EMBL" id="MBA4622822.1"/>
    </source>
</evidence>
<sequence length="103" mass="12449">MCLAWWIHILFLDPELKQEKCKSKCNEFKEEPEKIKESKAMHKRVAYVRRRYSIKQKYHQGVIKEKIPKKFTSYKIKPRKYDIQNLKGGGRNTRNHLSITLQD</sequence>